<evidence type="ECO:0000259" key="1">
    <source>
        <dbReference type="PROSITE" id="PS50164"/>
    </source>
</evidence>
<name>A0ABU2NG86_9PSEU</name>
<dbReference type="CDD" id="cd00719">
    <property type="entry name" value="GIY-YIG_SF"/>
    <property type="match status" value="1"/>
</dbReference>
<proteinExistence type="predicted"/>
<evidence type="ECO:0000313" key="2">
    <source>
        <dbReference type="EMBL" id="MDT0351624.1"/>
    </source>
</evidence>
<dbReference type="PROSITE" id="PS50164">
    <property type="entry name" value="GIY_YIG"/>
    <property type="match status" value="1"/>
</dbReference>
<dbReference type="EMBL" id="JAVREJ010000013">
    <property type="protein sequence ID" value="MDT0351624.1"/>
    <property type="molecule type" value="Genomic_DNA"/>
</dbReference>
<gene>
    <name evidence="2" type="ORF">RM445_19020</name>
</gene>
<accession>A0ABU2NG86</accession>
<reference evidence="3" key="1">
    <citation type="submission" date="2023-07" db="EMBL/GenBank/DDBJ databases">
        <title>30 novel species of actinomycetes from the DSMZ collection.</title>
        <authorList>
            <person name="Nouioui I."/>
        </authorList>
    </citation>
    <scope>NUCLEOTIDE SEQUENCE [LARGE SCALE GENOMIC DNA]</scope>
    <source>
        <strain evidence="3">DSM 45834</strain>
    </source>
</reference>
<dbReference type="Proteomes" id="UP001183202">
    <property type="component" value="Unassembled WGS sequence"/>
</dbReference>
<keyword evidence="3" id="KW-1185">Reference proteome</keyword>
<organism evidence="2 3">
    <name type="scientific">Pseudonocardia charpentierae</name>
    <dbReference type="NCBI Taxonomy" id="3075545"/>
    <lineage>
        <taxon>Bacteria</taxon>
        <taxon>Bacillati</taxon>
        <taxon>Actinomycetota</taxon>
        <taxon>Actinomycetes</taxon>
        <taxon>Pseudonocardiales</taxon>
        <taxon>Pseudonocardiaceae</taxon>
        <taxon>Pseudonocardia</taxon>
    </lineage>
</organism>
<comment type="caution">
    <text evidence="2">The sequence shown here is derived from an EMBL/GenBank/DDBJ whole genome shotgun (WGS) entry which is preliminary data.</text>
</comment>
<dbReference type="InterPro" id="IPR000305">
    <property type="entry name" value="GIY-YIG_endonuc"/>
</dbReference>
<feature type="domain" description="GIY-YIG" evidence="1">
    <location>
        <begin position="35"/>
        <end position="168"/>
    </location>
</feature>
<sequence length="293" mass="33110">MLATILHDVFEVSEAPALRDALDELCSPTDNYGWASTGIYCFFNPDPNIKAPGRRILYIGRAVDLTERFAQHVGLIHFPANNCKRESITRWFEEHPRLGFSCCVQSPFDQVNTHRERSQYGSRGSGAIPARGPLVDNPEYGQEYAVELEGALIEMFRVLHGDWPLWNRGGGDKRGQARVGRGREVWMLPMLDGTQDSLFRSRLSIRELATDTMATQFESNALHVARVMVFPDMPILRPLLGYTPVPTDLDVMQTLVDLASNPFFQQTELPADMQQIKESGYLRRAPGVPGDWW</sequence>
<dbReference type="RefSeq" id="WP_311558017.1">
    <property type="nucleotide sequence ID" value="NZ_JAVREJ010000013.1"/>
</dbReference>
<evidence type="ECO:0000313" key="3">
    <source>
        <dbReference type="Proteomes" id="UP001183202"/>
    </source>
</evidence>
<protein>
    <submittedName>
        <fullName evidence="2">GIY-YIG nuclease family protein</fullName>
    </submittedName>
</protein>